<dbReference type="Pfam" id="PF01041">
    <property type="entry name" value="DegT_DnrJ_EryC1"/>
    <property type="match status" value="1"/>
</dbReference>
<evidence type="ECO:0000313" key="9">
    <source>
        <dbReference type="Proteomes" id="UP000094626"/>
    </source>
</evidence>
<proteinExistence type="inferred from homology"/>
<evidence type="ECO:0000256" key="2">
    <source>
        <dbReference type="ARBA" id="ARBA00037999"/>
    </source>
</evidence>
<dbReference type="AlphaFoldDB" id="A0A031K0V0"/>
<evidence type="ECO:0000256" key="3">
    <source>
        <dbReference type="PIRSR" id="PIRSR000390-1"/>
    </source>
</evidence>
<protein>
    <submittedName>
        <fullName evidence="7">Putative PLP-dependent enzyme possibly involved in cell wall biogenesis</fullName>
    </submittedName>
</protein>
<feature type="active site" description="Proton acceptor" evidence="3">
    <location>
        <position position="227"/>
    </location>
</feature>
<dbReference type="Proteomes" id="UP000024329">
    <property type="component" value="Unassembled WGS sequence"/>
</dbReference>
<dbReference type="RefSeq" id="WP_051586774.1">
    <property type="nucleotide sequence ID" value="NZ_CP017076.1"/>
</dbReference>
<dbReference type="Proteomes" id="UP000094626">
    <property type="component" value="Plasmid pSA1"/>
</dbReference>
<dbReference type="InterPro" id="IPR015424">
    <property type="entry name" value="PyrdxlP-dep_Trfase"/>
</dbReference>
<keyword evidence="1 4" id="KW-0663">Pyridoxal phosphate</keyword>
<dbReference type="GO" id="GO:0000271">
    <property type="term" value="P:polysaccharide biosynthetic process"/>
    <property type="evidence" value="ECO:0007669"/>
    <property type="project" value="TreeGrafter"/>
</dbReference>
<accession>A0A031K0V0</accession>
<dbReference type="InterPro" id="IPR000653">
    <property type="entry name" value="DegT/StrS_aminotransferase"/>
</dbReference>
<dbReference type="EMBL" id="CP017076">
    <property type="protein sequence ID" value="AOR78995.1"/>
    <property type="molecule type" value="Genomic_DNA"/>
</dbReference>
<dbReference type="PIRSF" id="PIRSF000390">
    <property type="entry name" value="PLP_StrS"/>
    <property type="match status" value="1"/>
</dbReference>
<evidence type="ECO:0000256" key="1">
    <source>
        <dbReference type="ARBA" id="ARBA00022898"/>
    </source>
</evidence>
<dbReference type="SUPFAM" id="SSF53383">
    <property type="entry name" value="PLP-dependent transferases"/>
    <property type="match status" value="1"/>
</dbReference>
<sequence length="427" mass="44899">MVDDPDVPGDFGPLRMIDAAAPDALSHRLTAFAPKGRRRLLAYEPRLPTTDAVAPYLRQIDQARMYSNQGPLVRSLQTRLQSSFGLVDGSVVTASSGTAALVAAIMAHAGTATAERPYAVCPAYTFVATAAGASQCGYQPYLADVCEESWTLDPDRLADHPLLERFGVVIPVSAYGRAIDVARWAQFQRDTGVKVVIDAAAAIEAVADGAMTCDARVPLALSFHATKAFGCGEGGCVLWPDPALAAKASQATNFGFMGSRNSQSASLNGKMSEYHAAVALAELDGWSAKRADFGRAARAYQAAFAQAGLPAEDLLTTPHVASNYVIHRCTDAATAEALQSATDLAGVETRFWYGRGLHLHDHLADAPRDALPVTESLSGSLLGLPMGSGLASAEIARVVAVIKTERLRTAAVEDVPFPDCASVPATA</sequence>
<dbReference type="PANTHER" id="PTHR30244">
    <property type="entry name" value="TRANSAMINASE"/>
    <property type="match status" value="1"/>
</dbReference>
<organism evidence="7 8">
    <name type="scientific">Novosphingobium resinovorum</name>
    <dbReference type="NCBI Taxonomy" id="158500"/>
    <lineage>
        <taxon>Bacteria</taxon>
        <taxon>Pseudomonadati</taxon>
        <taxon>Pseudomonadota</taxon>
        <taxon>Alphaproteobacteria</taxon>
        <taxon>Sphingomonadales</taxon>
        <taxon>Sphingomonadaceae</taxon>
        <taxon>Novosphingobium</taxon>
    </lineage>
</organism>
<dbReference type="EMBL" id="JFYZ01000005">
    <property type="protein sequence ID" value="EZP82815.1"/>
    <property type="molecule type" value="Genomic_DNA"/>
</dbReference>
<feature type="modified residue" description="N6-(pyridoxal phosphate)lysine" evidence="4">
    <location>
        <position position="227"/>
    </location>
</feature>
<dbReference type="Gene3D" id="3.40.640.10">
    <property type="entry name" value="Type I PLP-dependent aspartate aminotransferase-like (Major domain)"/>
    <property type="match status" value="1"/>
</dbReference>
<dbReference type="eggNOG" id="COG0399">
    <property type="taxonomic scope" value="Bacteria"/>
</dbReference>
<gene>
    <name evidence="6" type="ORF">BES08_19035</name>
    <name evidence="7" type="ORF">BV97_01739</name>
</gene>
<reference evidence="9" key="3">
    <citation type="journal article" date="2017" name="J. Biotechnol.">
        <title>Complete genome sequence of Novosphingobium resinovorum SA1, a versatile xenobiotic-degrading bacterium capable of utilizing sulfanilic acid.</title>
        <authorList>
            <person name="Hegedus B."/>
            <person name="Kos P.B."/>
            <person name="Balint B."/>
            <person name="Maroti G."/>
            <person name="Gan H.M."/>
            <person name="Perei K."/>
            <person name="Rakhely G."/>
        </authorList>
    </citation>
    <scope>NUCLEOTIDE SEQUENCE [LARGE SCALE GENOMIC DNA]</scope>
    <source>
        <strain evidence="9">SA1</strain>
    </source>
</reference>
<evidence type="ECO:0000256" key="4">
    <source>
        <dbReference type="PIRSR" id="PIRSR000390-2"/>
    </source>
</evidence>
<evidence type="ECO:0000256" key="5">
    <source>
        <dbReference type="RuleBase" id="RU004508"/>
    </source>
</evidence>
<keyword evidence="6" id="KW-0614">Plasmid</keyword>
<dbReference type="GO" id="GO:0008483">
    <property type="term" value="F:transaminase activity"/>
    <property type="evidence" value="ECO:0007669"/>
    <property type="project" value="TreeGrafter"/>
</dbReference>
<evidence type="ECO:0000313" key="6">
    <source>
        <dbReference type="EMBL" id="AOR78995.1"/>
    </source>
</evidence>
<dbReference type="InterPro" id="IPR015421">
    <property type="entry name" value="PyrdxlP-dep_Trfase_major"/>
</dbReference>
<dbReference type="PATRIC" id="fig|158500.4.peg.1782"/>
<geneLocation type="plasmid" evidence="6 9">
    <name>pSA1</name>
</geneLocation>
<dbReference type="KEGG" id="nre:BES08_19035"/>
<reference evidence="7 8" key="1">
    <citation type="submission" date="2014-03" db="EMBL/GenBank/DDBJ databases">
        <title>Whole genome sequence of Novosphingobium resinovorum KF1.</title>
        <authorList>
            <person name="Gan H.M."/>
            <person name="Gan H.Y."/>
            <person name="Chew T.H."/>
            <person name="Savka M.A."/>
        </authorList>
    </citation>
    <scope>NUCLEOTIDE SEQUENCE [LARGE SCALE GENOMIC DNA]</scope>
    <source>
        <strain evidence="7 8">KF1</strain>
    </source>
</reference>
<dbReference type="GO" id="GO:0030170">
    <property type="term" value="F:pyridoxal phosphate binding"/>
    <property type="evidence" value="ECO:0007669"/>
    <property type="project" value="TreeGrafter"/>
</dbReference>
<dbReference type="OrthoDB" id="9768668at2"/>
<reference evidence="6" key="2">
    <citation type="submission" date="2016-08" db="EMBL/GenBank/DDBJ databases">
        <authorList>
            <person name="Seilhamer J.J."/>
        </authorList>
    </citation>
    <scope>NUCLEOTIDE SEQUENCE [LARGE SCALE GENOMIC DNA]</scope>
    <source>
        <strain evidence="6">SA1</strain>
        <plasmid evidence="6">pSA1</plasmid>
    </source>
</reference>
<name>A0A031K0V0_9SPHN</name>
<keyword evidence="9" id="KW-1185">Reference proteome</keyword>
<evidence type="ECO:0000313" key="7">
    <source>
        <dbReference type="EMBL" id="EZP82815.1"/>
    </source>
</evidence>
<dbReference type="PANTHER" id="PTHR30244:SF9">
    <property type="entry name" value="PROTEIN RV3402C"/>
    <property type="match status" value="1"/>
</dbReference>
<comment type="similarity">
    <text evidence="2 5">Belongs to the DegT/DnrJ/EryC1 family.</text>
</comment>
<evidence type="ECO:0000313" key="8">
    <source>
        <dbReference type="Proteomes" id="UP000024329"/>
    </source>
</evidence>